<dbReference type="OMA" id="TEAGYCA"/>
<name>H3DQG6_TETNG</name>
<dbReference type="Proteomes" id="UP000007303">
    <property type="component" value="Unassembled WGS sequence"/>
</dbReference>
<dbReference type="SMART" id="SM01391">
    <property type="entry name" value="Filament"/>
    <property type="match status" value="1"/>
</dbReference>
<evidence type="ECO:0000256" key="2">
    <source>
        <dbReference type="ARBA" id="ARBA00023054"/>
    </source>
</evidence>
<evidence type="ECO:0000256" key="3">
    <source>
        <dbReference type="SAM" id="Coils"/>
    </source>
</evidence>
<dbReference type="Gene3D" id="1.20.5.170">
    <property type="match status" value="1"/>
</dbReference>
<reference evidence="5" key="2">
    <citation type="submission" date="2025-08" db="UniProtKB">
        <authorList>
            <consortium name="Ensembl"/>
        </authorList>
    </citation>
    <scope>IDENTIFICATION</scope>
</reference>
<keyword evidence="2 3" id="KW-0175">Coiled coil</keyword>
<dbReference type="PRINTS" id="PR01248">
    <property type="entry name" value="TYPE1KERATIN"/>
</dbReference>
<feature type="domain" description="IF rod" evidence="4">
    <location>
        <begin position="1"/>
        <end position="248"/>
    </location>
</feature>
<evidence type="ECO:0000313" key="6">
    <source>
        <dbReference type="Proteomes" id="UP000007303"/>
    </source>
</evidence>
<organism evidence="5 6">
    <name type="scientific">Tetraodon nigroviridis</name>
    <name type="common">Spotted green pufferfish</name>
    <name type="synonym">Chelonodon nigroviridis</name>
    <dbReference type="NCBI Taxonomy" id="99883"/>
    <lineage>
        <taxon>Eukaryota</taxon>
        <taxon>Metazoa</taxon>
        <taxon>Chordata</taxon>
        <taxon>Craniata</taxon>
        <taxon>Vertebrata</taxon>
        <taxon>Euteleostomi</taxon>
        <taxon>Actinopterygii</taxon>
        <taxon>Neopterygii</taxon>
        <taxon>Teleostei</taxon>
        <taxon>Neoteleostei</taxon>
        <taxon>Acanthomorphata</taxon>
        <taxon>Eupercaria</taxon>
        <taxon>Tetraodontiformes</taxon>
        <taxon>Tetradontoidea</taxon>
        <taxon>Tetraodontidae</taxon>
        <taxon>Tetraodon</taxon>
    </lineage>
</organism>
<dbReference type="GeneTree" id="ENSGT00950000182969"/>
<dbReference type="PROSITE" id="PS51842">
    <property type="entry name" value="IF_ROD_2"/>
    <property type="match status" value="1"/>
</dbReference>
<evidence type="ECO:0000256" key="1">
    <source>
        <dbReference type="ARBA" id="ARBA00022754"/>
    </source>
</evidence>
<dbReference type="InParanoid" id="H3DQG6"/>
<keyword evidence="6" id="KW-1185">Reference proteome</keyword>
<dbReference type="Ensembl" id="ENSTNIT00000023005.1">
    <property type="protein sequence ID" value="ENSTNIP00000022765.1"/>
    <property type="gene ID" value="ENSTNIG00000019537.1"/>
</dbReference>
<dbReference type="GO" id="GO:0005198">
    <property type="term" value="F:structural molecule activity"/>
    <property type="evidence" value="ECO:0007669"/>
    <property type="project" value="InterPro"/>
</dbReference>
<dbReference type="PANTHER" id="PTHR23239:SF367">
    <property type="entry name" value="KERATIN 15-RELATED"/>
    <property type="match status" value="1"/>
</dbReference>
<dbReference type="SUPFAM" id="SSF64593">
    <property type="entry name" value="Intermediate filament protein, coiled coil region"/>
    <property type="match status" value="1"/>
</dbReference>
<proteinExistence type="predicted"/>
<dbReference type="InterPro" id="IPR039008">
    <property type="entry name" value="IF_rod_dom"/>
</dbReference>
<reference evidence="5" key="3">
    <citation type="submission" date="2025-09" db="UniProtKB">
        <authorList>
            <consortium name="Ensembl"/>
        </authorList>
    </citation>
    <scope>IDENTIFICATION</scope>
</reference>
<sequence length="276" mass="31053">MSQGNATLVLAVDNVKLAADDFKVKYDSELAVRQSVDADVSGLRRVLDELTLVRSDLEMQVEGLRDELMHIKKVHEEDLQVAKAQMGGQVHVEVDAAPQQDLTAVMAEIREHYEGVAAKSRSELQTWFQAKMTDLNKEVAIATETLETSKSEIGEVRKTLQNLEIELQAQTSKKRALEVTLDETRSRFSVMLAGFQAQVSGLEEQLSHLRADLERQKSEYSQLLDVKSRLELEIAEYQRLLEAELGGTAKTSELVTVIQEVVQEVDHFGRVSTFRR</sequence>
<keyword evidence="1" id="KW-0403">Intermediate filament</keyword>
<dbReference type="InterPro" id="IPR002957">
    <property type="entry name" value="Keratin_I"/>
</dbReference>
<evidence type="ECO:0000313" key="5">
    <source>
        <dbReference type="Ensembl" id="ENSTNIP00000022765.1"/>
    </source>
</evidence>
<dbReference type="FunFam" id="1.20.5.170:FF:000002">
    <property type="entry name" value="Type I keratin KA11"/>
    <property type="match status" value="1"/>
</dbReference>
<feature type="coiled-coil region" evidence="3">
    <location>
        <begin position="47"/>
        <end position="74"/>
    </location>
</feature>
<dbReference type="AlphaFoldDB" id="H3DQG6"/>
<accession>H3DQG6</accession>
<evidence type="ECO:0000259" key="4">
    <source>
        <dbReference type="PROSITE" id="PS51842"/>
    </source>
</evidence>
<dbReference type="PANTHER" id="PTHR23239">
    <property type="entry name" value="INTERMEDIATE FILAMENT"/>
    <property type="match status" value="1"/>
</dbReference>
<dbReference type="Gene3D" id="1.20.5.1160">
    <property type="entry name" value="Vasodilator-stimulated phosphoprotein"/>
    <property type="match status" value="1"/>
</dbReference>
<dbReference type="Pfam" id="PF00038">
    <property type="entry name" value="Filament"/>
    <property type="match status" value="1"/>
</dbReference>
<protein>
    <recommendedName>
        <fullName evidence="4">IF rod domain-containing protein</fullName>
    </recommendedName>
</protein>
<dbReference type="GO" id="GO:0005882">
    <property type="term" value="C:intermediate filament"/>
    <property type="evidence" value="ECO:0007669"/>
    <property type="project" value="UniProtKB-KW"/>
</dbReference>
<dbReference type="STRING" id="99883.ENSTNIP00000022765"/>
<dbReference type="FunFam" id="1.20.5.500:FF:000001">
    <property type="entry name" value="Type II keratin 23"/>
    <property type="match status" value="1"/>
</dbReference>
<feature type="coiled-coil region" evidence="3">
    <location>
        <begin position="132"/>
        <end position="240"/>
    </location>
</feature>
<reference evidence="6" key="1">
    <citation type="journal article" date="2004" name="Nature">
        <title>Genome duplication in the teleost fish Tetraodon nigroviridis reveals the early vertebrate proto-karyotype.</title>
        <authorList>
            <person name="Jaillon O."/>
            <person name="Aury J.-M."/>
            <person name="Brunet F."/>
            <person name="Petit J.-L."/>
            <person name="Stange-Thomann N."/>
            <person name="Mauceli E."/>
            <person name="Bouneau L."/>
            <person name="Fischer C."/>
            <person name="Ozouf-Costaz C."/>
            <person name="Bernot A."/>
            <person name="Nicaud S."/>
            <person name="Jaffe D."/>
            <person name="Fisher S."/>
            <person name="Lutfalla G."/>
            <person name="Dossat C."/>
            <person name="Segurens B."/>
            <person name="Dasilva C."/>
            <person name="Salanoubat M."/>
            <person name="Levy M."/>
            <person name="Boudet N."/>
            <person name="Castellano S."/>
            <person name="Anthouard V."/>
            <person name="Jubin C."/>
            <person name="Castelli V."/>
            <person name="Katinka M."/>
            <person name="Vacherie B."/>
            <person name="Biemont C."/>
            <person name="Skalli Z."/>
            <person name="Cattolico L."/>
            <person name="Poulain J."/>
            <person name="De Berardinis V."/>
            <person name="Cruaud C."/>
            <person name="Duprat S."/>
            <person name="Brottier P."/>
            <person name="Coutanceau J.-P."/>
            <person name="Gouzy J."/>
            <person name="Parra G."/>
            <person name="Lardier G."/>
            <person name="Chapple C."/>
            <person name="McKernan K.J."/>
            <person name="McEwan P."/>
            <person name="Bosak S."/>
            <person name="Kellis M."/>
            <person name="Volff J.-N."/>
            <person name="Guigo R."/>
            <person name="Zody M.C."/>
            <person name="Mesirov J."/>
            <person name="Lindblad-Toh K."/>
            <person name="Birren B."/>
            <person name="Nusbaum C."/>
            <person name="Kahn D."/>
            <person name="Robinson-Rechavi M."/>
            <person name="Laudet V."/>
            <person name="Schachter V."/>
            <person name="Quetier F."/>
            <person name="Saurin W."/>
            <person name="Scarpelli C."/>
            <person name="Wincker P."/>
            <person name="Lander E.S."/>
            <person name="Weissenbach J."/>
            <person name="Roest Crollius H."/>
        </authorList>
    </citation>
    <scope>NUCLEOTIDE SEQUENCE [LARGE SCALE GENOMIC DNA]</scope>
</reference>
<dbReference type="HOGENOM" id="CLU_012560_8_2_1"/>
<dbReference type="Gene3D" id="1.20.5.500">
    <property type="entry name" value="Single helix bin"/>
    <property type="match status" value="1"/>
</dbReference>